<sequence length="222" mass="24304">MPEAANTHEMEFTKLDSLAQTLQPVIRYVVAVTALASANHPTTIDSLVRYCKTRLTEDEMTEFVAKSRESLVKMISTMGAPRVINATGSLMNAVGEDIASKLLPVPIRSKENATYDEIRERGLQLWNVIYGAQANKLENKLKNMYPDLAEVIQVDLYGRLLSNTDVLTTKETELCTIASLVPMDVPAQLKSHTLGAGRVGASADEVEAVVNSSELVCSLLHK</sequence>
<dbReference type="SUPFAM" id="SSF69118">
    <property type="entry name" value="AhpD-like"/>
    <property type="match status" value="1"/>
</dbReference>
<protein>
    <recommendedName>
        <fullName evidence="1">Carboxymuconolactone decarboxylase-like domain-containing protein</fullName>
    </recommendedName>
</protein>
<organism evidence="2 3">
    <name type="scientific">Linderina pennispora</name>
    <dbReference type="NCBI Taxonomy" id="61395"/>
    <lineage>
        <taxon>Eukaryota</taxon>
        <taxon>Fungi</taxon>
        <taxon>Fungi incertae sedis</taxon>
        <taxon>Zoopagomycota</taxon>
        <taxon>Kickxellomycotina</taxon>
        <taxon>Kickxellomycetes</taxon>
        <taxon>Kickxellales</taxon>
        <taxon>Kickxellaceae</taxon>
        <taxon>Linderina</taxon>
    </lineage>
</organism>
<comment type="caution">
    <text evidence="2">The sequence shown here is derived from an EMBL/GenBank/DDBJ whole genome shotgun (WGS) entry which is preliminary data.</text>
</comment>
<evidence type="ECO:0000313" key="2">
    <source>
        <dbReference type="EMBL" id="ORX67055.1"/>
    </source>
</evidence>
<dbReference type="EMBL" id="MCFD01000013">
    <property type="protein sequence ID" value="ORX67055.1"/>
    <property type="molecule type" value="Genomic_DNA"/>
</dbReference>
<gene>
    <name evidence="2" type="ORF">DL89DRAFT_269491</name>
</gene>
<evidence type="ECO:0000259" key="1">
    <source>
        <dbReference type="Pfam" id="PF02627"/>
    </source>
</evidence>
<dbReference type="InterPro" id="IPR003779">
    <property type="entry name" value="CMD-like"/>
</dbReference>
<proteinExistence type="predicted"/>
<dbReference type="PANTHER" id="PTHR28180">
    <property type="entry name" value="CONSERVED MITOCHONDRIAL PROTEIN-RELATED"/>
    <property type="match status" value="1"/>
</dbReference>
<dbReference type="InterPro" id="IPR052999">
    <property type="entry name" value="PTS1_Protein"/>
</dbReference>
<name>A0A1Y1W179_9FUNG</name>
<evidence type="ECO:0000313" key="3">
    <source>
        <dbReference type="Proteomes" id="UP000193922"/>
    </source>
</evidence>
<keyword evidence="3" id="KW-1185">Reference proteome</keyword>
<dbReference type="GO" id="GO:0051920">
    <property type="term" value="F:peroxiredoxin activity"/>
    <property type="evidence" value="ECO:0007669"/>
    <property type="project" value="InterPro"/>
</dbReference>
<dbReference type="STRING" id="61395.A0A1Y1W179"/>
<accession>A0A1Y1W179</accession>
<dbReference type="Proteomes" id="UP000193922">
    <property type="component" value="Unassembled WGS sequence"/>
</dbReference>
<dbReference type="Pfam" id="PF02627">
    <property type="entry name" value="CMD"/>
    <property type="match status" value="1"/>
</dbReference>
<dbReference type="OrthoDB" id="5537330at2759"/>
<dbReference type="PANTHER" id="PTHR28180:SF2">
    <property type="entry name" value="PEROXISOMAL PROTEIN 2"/>
    <property type="match status" value="1"/>
</dbReference>
<dbReference type="GeneID" id="63804972"/>
<feature type="domain" description="Carboxymuconolactone decarboxylase-like" evidence="1">
    <location>
        <begin position="158"/>
        <end position="214"/>
    </location>
</feature>
<dbReference type="AlphaFoldDB" id="A0A1Y1W179"/>
<dbReference type="RefSeq" id="XP_040740977.1">
    <property type="nucleotide sequence ID" value="XM_040888324.1"/>
</dbReference>
<dbReference type="InterPro" id="IPR029032">
    <property type="entry name" value="AhpD-like"/>
</dbReference>
<reference evidence="2 3" key="1">
    <citation type="submission" date="2016-07" db="EMBL/GenBank/DDBJ databases">
        <title>Pervasive Adenine N6-methylation of Active Genes in Fungi.</title>
        <authorList>
            <consortium name="DOE Joint Genome Institute"/>
            <person name="Mondo S.J."/>
            <person name="Dannebaum R.O."/>
            <person name="Kuo R.C."/>
            <person name="Labutti K."/>
            <person name="Haridas S."/>
            <person name="Kuo A."/>
            <person name="Salamov A."/>
            <person name="Ahrendt S.R."/>
            <person name="Lipzen A."/>
            <person name="Sullivan W."/>
            <person name="Andreopoulos W.B."/>
            <person name="Clum A."/>
            <person name="Lindquist E."/>
            <person name="Daum C."/>
            <person name="Ramamoorthy G.K."/>
            <person name="Gryganskyi A."/>
            <person name="Culley D."/>
            <person name="Magnuson J.K."/>
            <person name="James T.Y."/>
            <person name="O'Malley M.A."/>
            <person name="Stajich J.E."/>
            <person name="Spatafora J.W."/>
            <person name="Visel A."/>
            <person name="Grigoriev I.V."/>
        </authorList>
    </citation>
    <scope>NUCLEOTIDE SEQUENCE [LARGE SCALE GENOMIC DNA]</scope>
    <source>
        <strain evidence="2 3">ATCC 12442</strain>
    </source>
</reference>
<dbReference type="Gene3D" id="1.20.1290.10">
    <property type="entry name" value="AhpD-like"/>
    <property type="match status" value="1"/>
</dbReference>